<gene>
    <name evidence="1" type="ORF">MKW35_16725</name>
</gene>
<keyword evidence="2" id="KW-1185">Reference proteome</keyword>
<evidence type="ECO:0000313" key="1">
    <source>
        <dbReference type="EMBL" id="MCH4554266.1"/>
    </source>
</evidence>
<feature type="non-terminal residue" evidence="1">
    <location>
        <position position="92"/>
    </location>
</feature>
<accession>A0ABS9RMT5</accession>
<proteinExistence type="predicted"/>
<name>A0ABS9RMT5_9FLAO</name>
<organism evidence="1 2">
    <name type="scientific">Aestuariibaculum lutulentum</name>
    <dbReference type="NCBI Taxonomy" id="2920935"/>
    <lineage>
        <taxon>Bacteria</taxon>
        <taxon>Pseudomonadati</taxon>
        <taxon>Bacteroidota</taxon>
        <taxon>Flavobacteriia</taxon>
        <taxon>Flavobacteriales</taxon>
        <taxon>Flavobacteriaceae</taxon>
    </lineage>
</organism>
<comment type="caution">
    <text evidence="1">The sequence shown here is derived from an EMBL/GenBank/DDBJ whole genome shotgun (WGS) entry which is preliminary data.</text>
</comment>
<dbReference type="Proteomes" id="UP001156141">
    <property type="component" value="Unassembled WGS sequence"/>
</dbReference>
<evidence type="ECO:0000313" key="2">
    <source>
        <dbReference type="Proteomes" id="UP001156141"/>
    </source>
</evidence>
<protein>
    <submittedName>
        <fullName evidence="1">Uncharacterized protein</fullName>
    </submittedName>
</protein>
<feature type="non-terminal residue" evidence="1">
    <location>
        <position position="1"/>
    </location>
</feature>
<sequence length="92" mass="9863">LLALAAVILPAWNAARLRTVQLARKAVEPAAVPLWRQFYADIVLILSAAAIFWHSAAHGYQVVLATEGVAATAVDYTAFAAPILFWLGSALF</sequence>
<dbReference type="EMBL" id="JAKVQD010000155">
    <property type="protein sequence ID" value="MCH4554266.1"/>
    <property type="molecule type" value="Genomic_DNA"/>
</dbReference>
<reference evidence="1" key="1">
    <citation type="submission" date="2022-02" db="EMBL/GenBank/DDBJ databases">
        <title>Aestuariibaculum sp., a marine bacterium isolated from sediment in Guangxi.</title>
        <authorList>
            <person name="Ying J."/>
        </authorList>
    </citation>
    <scope>NUCLEOTIDE SEQUENCE</scope>
    <source>
        <strain evidence="1">L182</strain>
    </source>
</reference>